<feature type="domain" description="Smr" evidence="2">
    <location>
        <begin position="167"/>
        <end position="249"/>
    </location>
</feature>
<gene>
    <name evidence="3" type="ORF">B5V00_13230</name>
</gene>
<dbReference type="PANTHER" id="PTHR35562:SF2">
    <property type="entry name" value="DNA ENDONUCLEASE SMRA-RELATED"/>
    <property type="match status" value="1"/>
</dbReference>
<feature type="region of interest" description="Disordered" evidence="1">
    <location>
        <begin position="14"/>
        <end position="120"/>
    </location>
</feature>
<dbReference type="Pfam" id="PF01713">
    <property type="entry name" value="Smr"/>
    <property type="match status" value="1"/>
</dbReference>
<evidence type="ECO:0000259" key="2">
    <source>
        <dbReference type="PROSITE" id="PS50828"/>
    </source>
</evidence>
<evidence type="ECO:0000313" key="4">
    <source>
        <dbReference type="Proteomes" id="UP000193136"/>
    </source>
</evidence>
<dbReference type="OrthoDB" id="9808881at2"/>
<evidence type="ECO:0000313" key="3">
    <source>
        <dbReference type="EMBL" id="ORJ57573.1"/>
    </source>
</evidence>
<dbReference type="SUPFAM" id="SSF160443">
    <property type="entry name" value="SMR domain-like"/>
    <property type="match status" value="1"/>
</dbReference>
<reference evidence="3 4" key="1">
    <citation type="submission" date="2017-03" db="EMBL/GenBank/DDBJ databases">
        <title>Genome sequence of Geothermobacter sp. EPR-M, Deep-Sea Iron Reducer.</title>
        <authorList>
            <person name="Tully B."/>
            <person name="Savalia P."/>
            <person name="Abuyen K."/>
            <person name="Baughan C."/>
            <person name="Romero E."/>
            <person name="Ronkowski C."/>
            <person name="Torres B."/>
            <person name="Tremblay J."/>
            <person name="Trujillo A."/>
            <person name="Tyler M."/>
            <person name="Perez-Rodriguez I."/>
            <person name="Amend J."/>
        </authorList>
    </citation>
    <scope>NUCLEOTIDE SEQUENCE [LARGE SCALE GENOMIC DNA]</scope>
    <source>
        <strain evidence="3 4">EPR-M</strain>
    </source>
</reference>
<dbReference type="EMBL" id="NAAD01000018">
    <property type="protein sequence ID" value="ORJ57573.1"/>
    <property type="molecule type" value="Genomic_DNA"/>
</dbReference>
<dbReference type="Proteomes" id="UP000193136">
    <property type="component" value="Unassembled WGS sequence"/>
</dbReference>
<dbReference type="InterPro" id="IPR002625">
    <property type="entry name" value="Smr_dom"/>
</dbReference>
<feature type="compositionally biased region" description="Pro residues" evidence="1">
    <location>
        <begin position="61"/>
        <end position="75"/>
    </location>
</feature>
<accession>A0A1X0XXB6</accession>
<dbReference type="SMART" id="SM00463">
    <property type="entry name" value="SMR"/>
    <property type="match status" value="1"/>
</dbReference>
<comment type="caution">
    <text evidence="3">The sequence shown here is derived from an EMBL/GenBank/DDBJ whole genome shotgun (WGS) entry which is preliminary data.</text>
</comment>
<feature type="compositionally biased region" description="Low complexity" evidence="1">
    <location>
        <begin position="14"/>
        <end position="32"/>
    </location>
</feature>
<dbReference type="PANTHER" id="PTHR35562">
    <property type="entry name" value="DNA ENDONUCLEASE SMRA-RELATED"/>
    <property type="match status" value="1"/>
</dbReference>
<keyword evidence="4" id="KW-1185">Reference proteome</keyword>
<protein>
    <recommendedName>
        <fullName evidence="2">Smr domain-containing protein</fullName>
    </recommendedName>
</protein>
<dbReference type="AlphaFoldDB" id="A0A1X0XXB6"/>
<name>A0A1X0XXB6_9BACT</name>
<proteinExistence type="predicted"/>
<evidence type="ECO:0000256" key="1">
    <source>
        <dbReference type="SAM" id="MobiDB-lite"/>
    </source>
</evidence>
<dbReference type="Gene3D" id="3.30.1370.110">
    <property type="match status" value="1"/>
</dbReference>
<organism evidence="3 4">
    <name type="scientific">Geothermobacter hydrogeniphilus</name>
    <dbReference type="NCBI Taxonomy" id="1969733"/>
    <lineage>
        <taxon>Bacteria</taxon>
        <taxon>Pseudomonadati</taxon>
        <taxon>Thermodesulfobacteriota</taxon>
        <taxon>Desulfuromonadia</taxon>
        <taxon>Desulfuromonadales</taxon>
        <taxon>Geothermobacteraceae</taxon>
        <taxon>Geothermobacter</taxon>
    </lineage>
</organism>
<dbReference type="InterPro" id="IPR036063">
    <property type="entry name" value="Smr_dom_sf"/>
</dbReference>
<dbReference type="PROSITE" id="PS50828">
    <property type="entry name" value="SMR"/>
    <property type="match status" value="1"/>
</dbReference>
<sequence length="254" mass="27870">MAICGCSFISKSRVRSSSSRPGRCRAAGRSSAVEMASRKSKKDFNNSPFKKLKGLSVPSPAKTPAPLPKPAPPTPAEAEEDFASAMDALGVARFSDGEDRSHPPVDLGEDPPTVPKSPASDEDEFLAALGQLDVCFVDELPEEEESTAAPRRMKQLQRGRLRVERDLDLHGLSRARAEEVFRHFLVDARYQGWTTVRVITGRGLHSPDGPVLRDAIEQLLKRESFTEVVEWGRAPRNLGGQGALILFLRTTPRD</sequence>
<dbReference type="STRING" id="1969733.B5V00_13230"/>